<organism evidence="7 8">
    <name type="scientific">Aquariibacter lacus</name>
    <dbReference type="NCBI Taxonomy" id="2801332"/>
    <lineage>
        <taxon>Bacteria</taxon>
        <taxon>Pseudomonadati</taxon>
        <taxon>Pseudomonadota</taxon>
        <taxon>Betaproteobacteria</taxon>
        <taxon>Burkholderiales</taxon>
        <taxon>Sphaerotilaceae</taxon>
        <taxon>Aquariibacter</taxon>
    </lineage>
</organism>
<keyword evidence="8" id="KW-1185">Reference proteome</keyword>
<dbReference type="Proteomes" id="UP000643207">
    <property type="component" value="Unassembled WGS sequence"/>
</dbReference>
<feature type="domain" description="Cytochrome c" evidence="6">
    <location>
        <begin position="79"/>
        <end position="166"/>
    </location>
</feature>
<evidence type="ECO:0000259" key="6">
    <source>
        <dbReference type="PROSITE" id="PS51007"/>
    </source>
</evidence>
<evidence type="ECO:0000256" key="1">
    <source>
        <dbReference type="ARBA" id="ARBA00022617"/>
    </source>
</evidence>
<sequence>MSTSEIHPRAAWRAAGLALLLAGCAGAGPAPSAAPSAAAAGLAAELAPPQRGRPVPAEALARGDRHVFPDGRGLPAGRGSVAQGAALYQAQCAACHGVDGRGLTAEELVGGVGSLASAEPEKTVGSYWPHASTLFDFIRRSMPLHAPGSLKADEVYALSAWLLHANGILPADAVLDATTLAAVRMPNRAGFVAVDDPRRPPP</sequence>
<dbReference type="AlphaFoldDB" id="A0A9X1BQR7"/>
<dbReference type="InterPro" id="IPR036909">
    <property type="entry name" value="Cyt_c-like_dom_sf"/>
</dbReference>
<dbReference type="GO" id="GO:0009055">
    <property type="term" value="F:electron transfer activity"/>
    <property type="evidence" value="ECO:0007669"/>
    <property type="project" value="InterPro"/>
</dbReference>
<comment type="caution">
    <text evidence="7">The sequence shown here is derived from an EMBL/GenBank/DDBJ whole genome shotgun (WGS) entry which is preliminary data.</text>
</comment>
<evidence type="ECO:0000313" key="8">
    <source>
        <dbReference type="Proteomes" id="UP000643207"/>
    </source>
</evidence>
<evidence type="ECO:0000256" key="4">
    <source>
        <dbReference type="PROSITE-ProRule" id="PRU00433"/>
    </source>
</evidence>
<dbReference type="SUPFAM" id="SSF46626">
    <property type="entry name" value="Cytochrome c"/>
    <property type="match status" value="1"/>
</dbReference>
<feature type="chain" id="PRO_5040993687" evidence="5">
    <location>
        <begin position="28"/>
        <end position="202"/>
    </location>
</feature>
<dbReference type="PANTHER" id="PTHR35008:SF8">
    <property type="entry name" value="ALCOHOL DEHYDROGENASE CYTOCHROME C SUBUNIT"/>
    <property type="match status" value="1"/>
</dbReference>
<feature type="signal peptide" evidence="5">
    <location>
        <begin position="1"/>
        <end position="27"/>
    </location>
</feature>
<dbReference type="Pfam" id="PF13442">
    <property type="entry name" value="Cytochrome_CBB3"/>
    <property type="match status" value="1"/>
</dbReference>
<proteinExistence type="predicted"/>
<dbReference type="Gene3D" id="1.10.760.10">
    <property type="entry name" value="Cytochrome c-like domain"/>
    <property type="match status" value="1"/>
</dbReference>
<name>A0A9X1BQR7_9BURK</name>
<dbReference type="EMBL" id="JAERRA010000001">
    <property type="protein sequence ID" value="MBL0719956.1"/>
    <property type="molecule type" value="Genomic_DNA"/>
</dbReference>
<dbReference type="GO" id="GO:0046872">
    <property type="term" value="F:metal ion binding"/>
    <property type="evidence" value="ECO:0007669"/>
    <property type="project" value="UniProtKB-KW"/>
</dbReference>
<evidence type="ECO:0000256" key="3">
    <source>
        <dbReference type="ARBA" id="ARBA00023004"/>
    </source>
</evidence>
<gene>
    <name evidence="7" type="ORF">JI742_08645</name>
</gene>
<dbReference type="GO" id="GO:0020037">
    <property type="term" value="F:heme binding"/>
    <property type="evidence" value="ECO:0007669"/>
    <property type="project" value="InterPro"/>
</dbReference>
<keyword evidence="1 4" id="KW-0349">Heme</keyword>
<keyword evidence="5" id="KW-0732">Signal</keyword>
<dbReference type="PROSITE" id="PS51007">
    <property type="entry name" value="CYTC"/>
    <property type="match status" value="1"/>
</dbReference>
<dbReference type="InterPro" id="IPR051459">
    <property type="entry name" value="Cytochrome_c-type_DH"/>
</dbReference>
<evidence type="ECO:0000256" key="2">
    <source>
        <dbReference type="ARBA" id="ARBA00022723"/>
    </source>
</evidence>
<dbReference type="PANTHER" id="PTHR35008">
    <property type="entry name" value="BLL4482 PROTEIN-RELATED"/>
    <property type="match status" value="1"/>
</dbReference>
<accession>A0A9X1BQR7</accession>
<dbReference type="InterPro" id="IPR009056">
    <property type="entry name" value="Cyt_c-like_dom"/>
</dbReference>
<evidence type="ECO:0000256" key="5">
    <source>
        <dbReference type="SAM" id="SignalP"/>
    </source>
</evidence>
<keyword evidence="3 4" id="KW-0408">Iron</keyword>
<dbReference type="RefSeq" id="WP_201825614.1">
    <property type="nucleotide sequence ID" value="NZ_JAERRA010000001.1"/>
</dbReference>
<evidence type="ECO:0000313" key="7">
    <source>
        <dbReference type="EMBL" id="MBL0719956.1"/>
    </source>
</evidence>
<protein>
    <submittedName>
        <fullName evidence="7">Cytochrome c</fullName>
    </submittedName>
</protein>
<keyword evidence="2 4" id="KW-0479">Metal-binding</keyword>
<reference evidence="7 8" key="1">
    <citation type="submission" date="2021-01" db="EMBL/GenBank/DDBJ databases">
        <title>Piscinibacter sp. Jin2 Genome sequencing and assembly.</title>
        <authorList>
            <person name="Kim I."/>
        </authorList>
    </citation>
    <scope>NUCLEOTIDE SEQUENCE [LARGE SCALE GENOMIC DNA]</scope>
    <source>
        <strain evidence="7 8">Jin2</strain>
    </source>
</reference>